<comment type="function">
    <text evidence="5">Suppresses the host immune response through NF-kappa-B inactivation. Possesses ankyrin repeat domains required for NF-kappa-B binding but lacks the regulatory regions required for dissociation from NF-kappa-B and degradation. Therefore, prevents host NF-kappa-B release and subsequent activation.</text>
</comment>
<dbReference type="GO" id="GO:0071356">
    <property type="term" value="P:cellular response to tumor necrosis factor"/>
    <property type="evidence" value="ECO:0007669"/>
    <property type="project" value="TreeGrafter"/>
</dbReference>
<dbReference type="InterPro" id="IPR002110">
    <property type="entry name" value="Ankyrin_rpt"/>
</dbReference>
<dbReference type="Gene3D" id="1.25.40.20">
    <property type="entry name" value="Ankyrin repeat-containing domain"/>
    <property type="match status" value="1"/>
</dbReference>
<dbReference type="PANTHER" id="PTHR46680">
    <property type="entry name" value="NF-KAPPA-B INHIBITOR ALPHA"/>
    <property type="match status" value="1"/>
</dbReference>
<dbReference type="RefSeq" id="YP_001031249.1">
    <property type="nucleotide sequence ID" value="NC_008960.1"/>
</dbReference>
<keyword evidence="1" id="KW-0945">Host-virus interaction</keyword>
<protein>
    <submittedName>
        <fullName evidence="6">Vankyrin-b3.1</fullName>
    </submittedName>
</protein>
<name>A2Q0D5_9VIRU</name>
<dbReference type="GO" id="GO:0051059">
    <property type="term" value="F:NF-kappaB binding"/>
    <property type="evidence" value="ECO:0007669"/>
    <property type="project" value="TreeGrafter"/>
</dbReference>
<accession>A2Q0D5</accession>
<dbReference type="InterPro" id="IPR036770">
    <property type="entry name" value="Ankyrin_rpt-contain_sf"/>
</dbReference>
<evidence type="ECO:0000256" key="3">
    <source>
        <dbReference type="ARBA" id="ARBA00022863"/>
    </source>
</evidence>
<dbReference type="SUPFAM" id="SSF48403">
    <property type="entry name" value="Ankyrin repeat"/>
    <property type="match status" value="1"/>
</dbReference>
<reference evidence="6 7" key="1">
    <citation type="journal article" date="2007" name="Virology">
        <title>Shared and species-specific features among ichnovirus genomes.</title>
        <authorList>
            <person name="Tanaka K."/>
            <person name="Lapointe R."/>
            <person name="Barney W.E."/>
            <person name="Makkay A.M."/>
            <person name="Stoltz D."/>
            <person name="Cusson M."/>
            <person name="Webb B.A."/>
        </authorList>
    </citation>
    <scope>NUCLEOTIDE SEQUENCE [LARGE SCALE GENOMIC DNA]</scope>
</reference>
<evidence type="ECO:0000313" key="6">
    <source>
        <dbReference type="EMBL" id="BAF45650.1"/>
    </source>
</evidence>
<evidence type="ECO:0000256" key="5">
    <source>
        <dbReference type="ARBA" id="ARBA00037244"/>
    </source>
</evidence>
<dbReference type="GeneID" id="5076299"/>
<sequence>MEKSVFADLYNRYYESGNTIFHELARRGELRALYEVDMFITGPYEDLLQVKNYDGELCTHVAVKHNNELIAMKIMEALVLLGANLNGINASAGETVLHRAVNDGLYELTEWLCKQPAINLDARNDVGLTAYQIAYKRNDERLKEILREARADCEEPEKTSSKSSDGPL</sequence>
<dbReference type="EMBL" id="AB291168">
    <property type="protein sequence ID" value="BAF45650.1"/>
    <property type="molecule type" value="Genomic_DNA"/>
</dbReference>
<evidence type="ECO:0000256" key="1">
    <source>
        <dbReference type="ARBA" id="ARBA00022581"/>
    </source>
</evidence>
<dbReference type="InterPro" id="IPR051070">
    <property type="entry name" value="NF-kappa-B_inhibitor"/>
</dbReference>
<proteinExistence type="predicted"/>
<dbReference type="Pfam" id="PF00023">
    <property type="entry name" value="Ank"/>
    <property type="match status" value="1"/>
</dbReference>
<evidence type="ECO:0000256" key="2">
    <source>
        <dbReference type="ARBA" id="ARBA00022737"/>
    </source>
</evidence>
<dbReference type="OrthoDB" id="24849at10239"/>
<dbReference type="GO" id="GO:0085034">
    <property type="term" value="P:symbiont-mediated suppression of host NF-kappaB cascade"/>
    <property type="evidence" value="ECO:0007669"/>
    <property type="project" value="UniProtKB-KW"/>
</dbReference>
<dbReference type="Proteomes" id="UP000204242">
    <property type="component" value="Genome"/>
</dbReference>
<organism evidence="6 7">
    <name type="scientific">Ichnoviriform fugitivi</name>
    <dbReference type="NCBI Taxonomy" id="265522"/>
    <lineage>
        <taxon>Viruses</taxon>
        <taxon>Viruses incertae sedis</taxon>
        <taxon>Polydnaviriformidae</taxon>
        <taxon>Ichnoviriform</taxon>
    </lineage>
</organism>
<keyword evidence="3" id="KW-1100">Inhibition of host NF-kappa-B by virus</keyword>
<evidence type="ECO:0000313" key="7">
    <source>
        <dbReference type="Proteomes" id="UP000204242"/>
    </source>
</evidence>
<keyword evidence="4" id="KW-0040">ANK repeat</keyword>
<keyword evidence="2" id="KW-0677">Repeat</keyword>
<dbReference type="KEGG" id="vg:5076299"/>
<dbReference type="PANTHER" id="PTHR46680:SF3">
    <property type="entry name" value="NF-KAPPA-B INHIBITOR CACTUS"/>
    <property type="match status" value="1"/>
</dbReference>
<evidence type="ECO:0000256" key="4">
    <source>
        <dbReference type="ARBA" id="ARBA00023043"/>
    </source>
</evidence>